<dbReference type="Proteomes" id="UP000093352">
    <property type="component" value="Unassembled WGS sequence"/>
</dbReference>
<dbReference type="STRING" id="1871336.BBG48_02010"/>
<name>A0A371IM41_9FIRM</name>
<dbReference type="AlphaFoldDB" id="A0A371IM41"/>
<comment type="caution">
    <text evidence="1">The sequence shown here is derived from an EMBL/GenBank/DDBJ whole genome shotgun (WGS) entry which is preliminary data.</text>
</comment>
<organism evidence="1 2">
    <name type="scientific">Criibacterium bergeronii</name>
    <dbReference type="NCBI Taxonomy" id="1871336"/>
    <lineage>
        <taxon>Bacteria</taxon>
        <taxon>Bacillati</taxon>
        <taxon>Bacillota</taxon>
        <taxon>Clostridia</taxon>
        <taxon>Peptostreptococcales</taxon>
        <taxon>Filifactoraceae</taxon>
        <taxon>Criibacterium</taxon>
    </lineage>
</organism>
<dbReference type="EMBL" id="MBEW02000006">
    <property type="protein sequence ID" value="RDY21531.1"/>
    <property type="molecule type" value="Genomic_DNA"/>
</dbReference>
<keyword evidence="2" id="KW-1185">Reference proteome</keyword>
<dbReference type="InterPro" id="IPR041965">
    <property type="entry name" value="TTRAP_sf"/>
</dbReference>
<sequence length="70" mass="7659">MSMNRFTVEETNLISIYIADTRGELIGEMTGALPYMDGEMRELALRTLAKLRAMSDADFAALAVSAADEV</sequence>
<dbReference type="Pfam" id="PF14203">
    <property type="entry name" value="TTRAP"/>
    <property type="match status" value="1"/>
</dbReference>
<evidence type="ECO:0000313" key="2">
    <source>
        <dbReference type="Proteomes" id="UP000093352"/>
    </source>
</evidence>
<evidence type="ECO:0000313" key="1">
    <source>
        <dbReference type="EMBL" id="RDY21531.1"/>
    </source>
</evidence>
<dbReference type="InterPro" id="IPR025468">
    <property type="entry name" value="TTRAP"/>
</dbReference>
<accession>A0A371IM41</accession>
<reference evidence="1 2" key="1">
    <citation type="journal article" date="2016" name="Genome Announc.">
        <title>Draft Genome Sequence of Criibacterium bergeronii gen. nov., sp. nov., Strain CCRI-22567T, Isolated from a Vaginal Sample from a Woman with Bacterial Vaginosis.</title>
        <authorList>
            <person name="Maheux A.F."/>
            <person name="Berube E."/>
            <person name="Boudreau D.K."/>
            <person name="Raymond F."/>
            <person name="Corbeil J."/>
            <person name="Roy P.H."/>
            <person name="Boissinot M."/>
            <person name="Omar R.F."/>
        </authorList>
    </citation>
    <scope>NUCLEOTIDE SEQUENCE [LARGE SCALE GENOMIC DNA]</scope>
    <source>
        <strain evidence="1 2">CCRI-22567</strain>
    </source>
</reference>
<gene>
    <name evidence="1" type="ORF">BBG48_004045</name>
</gene>
<proteinExistence type="predicted"/>
<protein>
    <submittedName>
        <fullName evidence="1">Conjugal transfer protein</fullName>
    </submittedName>
</protein>
<dbReference type="Gene3D" id="1.10.10.1850">
    <property type="entry name" value="Sporulation protein-like"/>
    <property type="match status" value="1"/>
</dbReference>